<reference evidence="1 2" key="1">
    <citation type="journal article" date="2012" name="Science">
        <title>The Paleozoic origin of enzymatic lignin decomposition reconstructed from 31 fungal genomes.</title>
        <authorList>
            <person name="Floudas D."/>
            <person name="Binder M."/>
            <person name="Riley R."/>
            <person name="Barry K."/>
            <person name="Blanchette R.A."/>
            <person name="Henrissat B."/>
            <person name="Martinez A.T."/>
            <person name="Otillar R."/>
            <person name="Spatafora J.W."/>
            <person name="Yadav J.S."/>
            <person name="Aerts A."/>
            <person name="Benoit I."/>
            <person name="Boyd A."/>
            <person name="Carlson A."/>
            <person name="Copeland A."/>
            <person name="Coutinho P.M."/>
            <person name="de Vries R.P."/>
            <person name="Ferreira P."/>
            <person name="Findley K."/>
            <person name="Foster B."/>
            <person name="Gaskell J."/>
            <person name="Glotzer D."/>
            <person name="Gorecki P."/>
            <person name="Heitman J."/>
            <person name="Hesse C."/>
            <person name="Hori C."/>
            <person name="Igarashi K."/>
            <person name="Jurgens J.A."/>
            <person name="Kallen N."/>
            <person name="Kersten P."/>
            <person name="Kohler A."/>
            <person name="Kuees U."/>
            <person name="Kumar T.K.A."/>
            <person name="Kuo A."/>
            <person name="LaButti K."/>
            <person name="Larrondo L.F."/>
            <person name="Lindquist E."/>
            <person name="Ling A."/>
            <person name="Lombard V."/>
            <person name="Lucas S."/>
            <person name="Lundell T."/>
            <person name="Martin R."/>
            <person name="McLaughlin D.J."/>
            <person name="Morgenstern I."/>
            <person name="Morin E."/>
            <person name="Murat C."/>
            <person name="Nagy L.G."/>
            <person name="Nolan M."/>
            <person name="Ohm R.A."/>
            <person name="Patyshakuliyeva A."/>
            <person name="Rokas A."/>
            <person name="Ruiz-Duenas F.J."/>
            <person name="Sabat G."/>
            <person name="Salamov A."/>
            <person name="Samejima M."/>
            <person name="Schmutz J."/>
            <person name="Slot J.C."/>
            <person name="St John F."/>
            <person name="Stenlid J."/>
            <person name="Sun H."/>
            <person name="Sun S."/>
            <person name="Syed K."/>
            <person name="Tsang A."/>
            <person name="Wiebenga A."/>
            <person name="Young D."/>
            <person name="Pisabarro A."/>
            <person name="Eastwood D.C."/>
            <person name="Martin F."/>
            <person name="Cullen D."/>
            <person name="Grigoriev I.V."/>
            <person name="Hibbett D.S."/>
        </authorList>
    </citation>
    <scope>NUCLEOTIDE SEQUENCE [LARGE SCALE GENOMIC DNA]</scope>
    <source>
        <strain evidence="1 2">MD-104</strain>
    </source>
</reference>
<sequence>MHMLRVLCLRDKFSGSTAQVKGCYIVVTTRLPPKTSVCVAAACMRAILPPNWTFTRHGCSLSTAACPRVAPAHVLLALDCPVFHATLYRTYVLTRLRYVDRSPRVPHLLLRTARTRTDSVIADHGPWTWFHRCGSMTSGSHTPMDYTSESSMLLDRHVHAELAFSPTGHGFDEVLLAPAYA</sequence>
<proteinExistence type="predicted"/>
<dbReference type="AlphaFoldDB" id="A0A2H3JAW1"/>
<keyword evidence="2" id="KW-1185">Reference proteome</keyword>
<organism evidence="1 2">
    <name type="scientific">Wolfiporia cocos (strain MD-104)</name>
    <name type="common">Brown rot fungus</name>
    <dbReference type="NCBI Taxonomy" id="742152"/>
    <lineage>
        <taxon>Eukaryota</taxon>
        <taxon>Fungi</taxon>
        <taxon>Dikarya</taxon>
        <taxon>Basidiomycota</taxon>
        <taxon>Agaricomycotina</taxon>
        <taxon>Agaricomycetes</taxon>
        <taxon>Polyporales</taxon>
        <taxon>Phaeolaceae</taxon>
        <taxon>Wolfiporia</taxon>
    </lineage>
</organism>
<name>A0A2H3JAW1_WOLCO</name>
<dbReference type="EMBL" id="KB467831">
    <property type="protein sequence ID" value="PCH33804.1"/>
    <property type="molecule type" value="Genomic_DNA"/>
</dbReference>
<gene>
    <name evidence="1" type="ORF">WOLCODRAFT_14915</name>
</gene>
<accession>A0A2H3JAW1</accession>
<protein>
    <submittedName>
        <fullName evidence="1">Uncharacterized protein</fullName>
    </submittedName>
</protein>
<evidence type="ECO:0000313" key="1">
    <source>
        <dbReference type="EMBL" id="PCH33804.1"/>
    </source>
</evidence>
<evidence type="ECO:0000313" key="2">
    <source>
        <dbReference type="Proteomes" id="UP000218811"/>
    </source>
</evidence>
<dbReference type="Proteomes" id="UP000218811">
    <property type="component" value="Unassembled WGS sequence"/>
</dbReference>